<keyword evidence="9" id="KW-0456">Lyase</keyword>
<comment type="similarity">
    <text evidence="2 6">Belongs to the SCAMP family.</text>
</comment>
<evidence type="ECO:0000313" key="9">
    <source>
        <dbReference type="EMBL" id="GBF96373.1"/>
    </source>
</evidence>
<feature type="region of interest" description="Disordered" evidence="7">
    <location>
        <begin position="86"/>
        <end position="107"/>
    </location>
</feature>
<dbReference type="GO" id="GO:0015031">
    <property type="term" value="P:protein transport"/>
    <property type="evidence" value="ECO:0007669"/>
    <property type="project" value="InterPro"/>
</dbReference>
<keyword evidence="6" id="KW-0968">Cytoplasmic vesicle</keyword>
<dbReference type="InterPro" id="IPR006050">
    <property type="entry name" value="DNA_photolyase_N"/>
</dbReference>
<accession>A0A2V0PEP4</accession>
<feature type="transmembrane region" description="Helical" evidence="6">
    <location>
        <begin position="158"/>
        <end position="180"/>
    </location>
</feature>
<feature type="compositionally biased region" description="Low complexity" evidence="7">
    <location>
        <begin position="10"/>
        <end position="24"/>
    </location>
</feature>
<dbReference type="InterPro" id="IPR007273">
    <property type="entry name" value="SCAMP"/>
</dbReference>
<name>A0A2V0PEP4_9CHLO</name>
<dbReference type="SUPFAM" id="SSF53474">
    <property type="entry name" value="alpha/beta-Hydrolases"/>
    <property type="match status" value="1"/>
</dbReference>
<evidence type="ECO:0000259" key="8">
    <source>
        <dbReference type="PROSITE" id="PS51645"/>
    </source>
</evidence>
<feature type="region of interest" description="Disordered" evidence="7">
    <location>
        <begin position="1"/>
        <end position="59"/>
    </location>
</feature>
<feature type="transmembrane region" description="Helical" evidence="6">
    <location>
        <begin position="186"/>
        <end position="207"/>
    </location>
</feature>
<dbReference type="PANTHER" id="PTHR47832:SF1">
    <property type="entry name" value="DNA PHOTOLYASE"/>
    <property type="match status" value="1"/>
</dbReference>
<dbReference type="FunCoup" id="A0A2V0PEP4">
    <property type="interactions" value="354"/>
</dbReference>
<comment type="subcellular location">
    <subcellularLocation>
        <location evidence="6">Cell membrane</location>
        <topology evidence="6">Multi-pass membrane protein</topology>
    </subcellularLocation>
    <subcellularLocation>
        <location evidence="6">Cytoplasmic vesicle</location>
        <location evidence="6">Secretory vesicle membrane</location>
        <topology evidence="6">Multi-pass membrane protein</topology>
    </subcellularLocation>
</comment>
<dbReference type="InterPro" id="IPR000073">
    <property type="entry name" value="AB_hydrolase_1"/>
</dbReference>
<keyword evidence="10" id="KW-1185">Reference proteome</keyword>
<dbReference type="Pfam" id="PF04144">
    <property type="entry name" value="SCAMP"/>
    <property type="match status" value="1"/>
</dbReference>
<dbReference type="PRINTS" id="PR00412">
    <property type="entry name" value="EPOXHYDRLASE"/>
</dbReference>
<dbReference type="Gene3D" id="3.40.50.620">
    <property type="entry name" value="HUPs"/>
    <property type="match status" value="1"/>
</dbReference>
<dbReference type="Pfam" id="PF00875">
    <property type="entry name" value="DNA_photolyase"/>
    <property type="match status" value="1"/>
</dbReference>
<organism evidence="9 10">
    <name type="scientific">Raphidocelis subcapitata</name>
    <dbReference type="NCBI Taxonomy" id="307507"/>
    <lineage>
        <taxon>Eukaryota</taxon>
        <taxon>Viridiplantae</taxon>
        <taxon>Chlorophyta</taxon>
        <taxon>core chlorophytes</taxon>
        <taxon>Chlorophyceae</taxon>
        <taxon>CS clade</taxon>
        <taxon>Sphaeropleales</taxon>
        <taxon>Selenastraceae</taxon>
        <taxon>Raphidocelis</taxon>
    </lineage>
</organism>
<feature type="domain" description="Photolyase/cryptochrome alpha/beta" evidence="8">
    <location>
        <begin position="348"/>
        <end position="501"/>
    </location>
</feature>
<dbReference type="GO" id="GO:0016829">
    <property type="term" value="F:lyase activity"/>
    <property type="evidence" value="ECO:0007669"/>
    <property type="project" value="UniProtKB-KW"/>
</dbReference>
<evidence type="ECO:0000256" key="4">
    <source>
        <dbReference type="ARBA" id="ARBA00022989"/>
    </source>
</evidence>
<keyword evidence="3 6" id="KW-0812">Transmembrane</keyword>
<evidence type="ECO:0000256" key="2">
    <source>
        <dbReference type="ARBA" id="ARBA00010482"/>
    </source>
</evidence>
<dbReference type="Proteomes" id="UP000247498">
    <property type="component" value="Unassembled WGS sequence"/>
</dbReference>
<sequence>MASGGWGYTPNPFAQPPASSAAAAPDEERPRASNAYGAWGGGVGSGQPPPPAAAPPAAAKPNPIQAVFNLASAAAGGAGGGGAPGGGGGLGGGGGGNVSQREAELARREAELARREAALAQVAENAKPNNFPPLWPLVYHSISEQVVPWNRSLVRWHFLTELLVLLGFVWNTAVMLAAMFAGIIGLQWWLFSLISFVLGAPLSWTMYYKSLFRAANTDGATYGYMRSVICILINIAWCVWMCLAINGLGEFSGGIFPMLRLFQAGGAKNVAFGILYIVNVVIWGLAGVGGWLSMGFAIAAYRRADGPRRDYEARYGAAPMATALVAQPCVRRSAVAANGKAPHPARPLPLPAPRRAGPRAAAAAAPAGAAGSASAGPPIPKDSLPRVPAGEGPIVVPVIPLFCFDADAYADLALQPAGPRALADAVASLRASLRALGSDLAVVSGPSDSAVAGFAAAVGADAVLTEREVEARWLESKHRLSAALRAARPSTRVATWSAPLYPPSAFHPNFRSWRKSRGAPLPPLPPPPALPPLPAGVEAGPLPGAAEAEAALRAALADGIGDAAAARVARALASEGGEAPAPAAPAAARAAPHVARLLDALAAEAAAPTAAAAATTPELAALRAYLAAPLSSPLPGSPLSFIPGAVSALEGPANPGGSFLALLGRPLVRLGRLSARQVHSEAAEFERRRWGGRLPPFGPGTPTARAALNGAEMADFHSQLATFSAPPGGGGGAAAAAASAAAKARGGGGRGASAAAPAGWAAEPVASAGASFEEADDGAVESWGGFGPDWPAGAPRRCAWRWRGALTDYCVAEPASPRAGAPAVLLCHGFGAFGDQWRGNLAALAGAGYRVFAPTLPGFGRSEKAPIGYSQEAWRDYLRDFAVRVVRGPVVLVGNSIGGFISASVPADYPDLVAGLCLVNSAGPIDPKFDIAAHSAAVKRPPPAWVAGALTSGLMAYLEGSIAKQLRWLYPTAPERADTWLEQEIFRAACDGRSPDVFRSVFYLPPPRALNWMVADAWRGPTLVLQGVLDPLNDAAGRAAQLGALCPNARAVLLQAGHCPQDEQPELVNKALLEWIEADVLSAGAGAGRREGDGAPVTAAAAGAGQA</sequence>
<feature type="compositionally biased region" description="Gly residues" evidence="7">
    <location>
        <begin position="86"/>
        <end position="97"/>
    </location>
</feature>
<dbReference type="InterPro" id="IPR000639">
    <property type="entry name" value="Epox_hydrolase-like"/>
</dbReference>
<evidence type="ECO:0000256" key="7">
    <source>
        <dbReference type="SAM" id="MobiDB-lite"/>
    </source>
</evidence>
<evidence type="ECO:0000256" key="6">
    <source>
        <dbReference type="RuleBase" id="RU363122"/>
    </source>
</evidence>
<feature type="region of interest" description="Disordered" evidence="7">
    <location>
        <begin position="337"/>
        <end position="356"/>
    </location>
</feature>
<feature type="transmembrane region" description="Helical" evidence="6">
    <location>
        <begin position="228"/>
        <end position="249"/>
    </location>
</feature>
<keyword evidence="6" id="KW-1003">Cell membrane</keyword>
<dbReference type="Pfam" id="PF12697">
    <property type="entry name" value="Abhydrolase_6"/>
    <property type="match status" value="1"/>
</dbReference>
<dbReference type="PRINTS" id="PR00111">
    <property type="entry name" value="ABHYDROLASE"/>
</dbReference>
<dbReference type="Gene3D" id="3.40.50.1820">
    <property type="entry name" value="alpha/beta hydrolase"/>
    <property type="match status" value="1"/>
</dbReference>
<dbReference type="AlphaFoldDB" id="A0A2V0PEP4"/>
<evidence type="ECO:0000256" key="3">
    <source>
        <dbReference type="ARBA" id="ARBA00022692"/>
    </source>
</evidence>
<dbReference type="STRING" id="307507.A0A2V0PEP4"/>
<dbReference type="InterPro" id="IPR029058">
    <property type="entry name" value="AB_hydrolase_fold"/>
</dbReference>
<evidence type="ECO:0000256" key="5">
    <source>
        <dbReference type="ARBA" id="ARBA00023136"/>
    </source>
</evidence>
<dbReference type="InterPro" id="IPR036155">
    <property type="entry name" value="Crypto/Photolyase_N_sf"/>
</dbReference>
<dbReference type="OrthoDB" id="408373at2759"/>
<comment type="function">
    <text evidence="1 6">Probably involved in membrane trafficking.</text>
</comment>
<gene>
    <name evidence="9" type="ORF">Rsub_09172</name>
</gene>
<proteinExistence type="inferred from homology"/>
<feature type="region of interest" description="Disordered" evidence="7">
    <location>
        <begin position="1087"/>
        <end position="1107"/>
    </location>
</feature>
<dbReference type="PROSITE" id="PS51645">
    <property type="entry name" value="PHR_CRY_ALPHA_BETA"/>
    <property type="match status" value="1"/>
</dbReference>
<dbReference type="EMBL" id="BDRX01000079">
    <property type="protein sequence ID" value="GBF96373.1"/>
    <property type="molecule type" value="Genomic_DNA"/>
</dbReference>
<keyword evidence="5 6" id="KW-0472">Membrane</keyword>
<keyword evidence="4 6" id="KW-1133">Transmembrane helix</keyword>
<feature type="transmembrane region" description="Helical" evidence="6">
    <location>
        <begin position="269"/>
        <end position="301"/>
    </location>
</feature>
<dbReference type="SUPFAM" id="SSF52425">
    <property type="entry name" value="Cryptochrome/photolyase, N-terminal domain"/>
    <property type="match status" value="1"/>
</dbReference>
<protein>
    <recommendedName>
        <fullName evidence="6">Secretory carrier-associated membrane protein</fullName>
        <shortName evidence="6">Secretory carrier membrane protein</shortName>
    </recommendedName>
</protein>
<dbReference type="GO" id="GO:0005886">
    <property type="term" value="C:plasma membrane"/>
    <property type="evidence" value="ECO:0007669"/>
    <property type="project" value="UniProtKB-SubCell"/>
</dbReference>
<reference evidence="9 10" key="1">
    <citation type="journal article" date="2018" name="Sci. Rep.">
        <title>Raphidocelis subcapitata (=Pseudokirchneriella subcapitata) provides an insight into genome evolution and environmental adaptations in the Sphaeropleales.</title>
        <authorList>
            <person name="Suzuki S."/>
            <person name="Yamaguchi H."/>
            <person name="Nakajima N."/>
            <person name="Kawachi M."/>
        </authorList>
    </citation>
    <scope>NUCLEOTIDE SEQUENCE [LARGE SCALE GENOMIC DNA]</scope>
    <source>
        <strain evidence="9 10">NIES-35</strain>
    </source>
</reference>
<keyword evidence="6" id="KW-0813">Transport</keyword>
<evidence type="ECO:0000256" key="1">
    <source>
        <dbReference type="ARBA" id="ARBA00004003"/>
    </source>
</evidence>
<dbReference type="InterPro" id="IPR014729">
    <property type="entry name" value="Rossmann-like_a/b/a_fold"/>
</dbReference>
<dbReference type="GO" id="GO:0030658">
    <property type="term" value="C:transport vesicle membrane"/>
    <property type="evidence" value="ECO:0007669"/>
    <property type="project" value="UniProtKB-SubCell"/>
</dbReference>
<evidence type="ECO:0000313" key="10">
    <source>
        <dbReference type="Proteomes" id="UP000247498"/>
    </source>
</evidence>
<dbReference type="InParanoid" id="A0A2V0PEP4"/>
<comment type="caution">
    <text evidence="9">The sequence shown here is derived from an EMBL/GenBank/DDBJ whole genome shotgun (WGS) entry which is preliminary data.</text>
</comment>
<dbReference type="PANTHER" id="PTHR47832">
    <property type="entry name" value="DNA PHOTOLYASE"/>
    <property type="match status" value="1"/>
</dbReference>
<feature type="compositionally biased region" description="Low complexity" evidence="7">
    <location>
        <begin position="1094"/>
        <end position="1107"/>
    </location>
</feature>